<dbReference type="SUPFAM" id="SSF56534">
    <property type="entry name" value="Aromatic aminoacid monoxygenases, catalytic and oligomerization domains"/>
    <property type="match status" value="1"/>
</dbReference>
<dbReference type="PANTHER" id="PTHR11473:SF15">
    <property type="entry name" value="TYROSINE 3-MONOOXYGENASE"/>
    <property type="match status" value="1"/>
</dbReference>
<dbReference type="InterPro" id="IPR036951">
    <property type="entry name" value="ArAA_hydroxylase_sf"/>
</dbReference>
<dbReference type="PROSITE" id="PS00367">
    <property type="entry name" value="BH4_AAA_HYDROXYL_1"/>
    <property type="match status" value="1"/>
</dbReference>
<keyword evidence="4" id="KW-0963">Cytoplasm</keyword>
<dbReference type="OrthoDB" id="983542at2759"/>
<dbReference type="GO" id="GO:0004511">
    <property type="term" value="F:tyrosine 3-monooxygenase activity"/>
    <property type="evidence" value="ECO:0007669"/>
    <property type="project" value="TreeGrafter"/>
</dbReference>
<feature type="binding site" evidence="9">
    <location>
        <position position="475"/>
    </location>
    <ligand>
        <name>Fe cation</name>
        <dbReference type="ChEBI" id="CHEBI:24875"/>
    </ligand>
</feature>
<dbReference type="Proteomes" id="UP000230233">
    <property type="component" value="Chromosome II"/>
</dbReference>
<dbReference type="InterPro" id="IPR001273">
    <property type="entry name" value="ArAA_hydroxylase"/>
</dbReference>
<comment type="caution">
    <text evidence="11">The sequence shown here is derived from an EMBL/GenBank/DDBJ whole genome shotgun (WGS) entry which is preliminary data.</text>
</comment>
<dbReference type="EMBL" id="PDUG01000002">
    <property type="protein sequence ID" value="PIC49774.1"/>
    <property type="molecule type" value="Genomic_DNA"/>
</dbReference>
<dbReference type="PRINTS" id="PR00372">
    <property type="entry name" value="FYWHYDRXLASE"/>
</dbReference>
<feature type="binding site" evidence="9">
    <location>
        <position position="435"/>
    </location>
    <ligand>
        <name>Fe cation</name>
        <dbReference type="ChEBI" id="CHEBI:24875"/>
    </ligand>
</feature>
<evidence type="ECO:0000256" key="2">
    <source>
        <dbReference type="ARBA" id="ARBA00004496"/>
    </source>
</evidence>
<comment type="cofactor">
    <cofactor evidence="1 9">
        <name>Fe(2+)</name>
        <dbReference type="ChEBI" id="CHEBI:29033"/>
    </cofactor>
</comment>
<gene>
    <name evidence="11" type="primary">Cni-cat-2</name>
    <name evidence="11" type="synonym">Cnig_chr_II.g8271</name>
    <name evidence="11" type="ORF">B9Z55_008271</name>
</gene>
<evidence type="ECO:0000259" key="10">
    <source>
        <dbReference type="PROSITE" id="PS51410"/>
    </source>
</evidence>
<protein>
    <recommendedName>
        <fullName evidence="10">Biopterin-dependent aromatic amino acid hydroxylase family profile domain-containing protein</fullName>
    </recommendedName>
</protein>
<comment type="subcellular location">
    <subcellularLocation>
        <location evidence="2">Cytoplasm</location>
    </subcellularLocation>
</comment>
<feature type="binding site" evidence="9">
    <location>
        <position position="430"/>
    </location>
    <ligand>
        <name>Fe cation</name>
        <dbReference type="ChEBI" id="CHEBI:24875"/>
    </ligand>
</feature>
<dbReference type="InterPro" id="IPR019774">
    <property type="entry name" value="Aromatic-AA_hydroxylase_C"/>
</dbReference>
<evidence type="ECO:0000256" key="3">
    <source>
        <dbReference type="ARBA" id="ARBA00009712"/>
    </source>
</evidence>
<dbReference type="InterPro" id="IPR018301">
    <property type="entry name" value="ArAA_hydroxylase_Fe/CU_BS"/>
</dbReference>
<dbReference type="InterPro" id="IPR036329">
    <property type="entry name" value="Aro-AA_hydroxylase_C_sf"/>
</dbReference>
<keyword evidence="12" id="KW-1185">Reference proteome</keyword>
<dbReference type="GO" id="GO:0043204">
    <property type="term" value="C:perikaryon"/>
    <property type="evidence" value="ECO:0007669"/>
    <property type="project" value="TreeGrafter"/>
</dbReference>
<accession>A0A2G5VDC9</accession>
<dbReference type="GO" id="GO:0005737">
    <property type="term" value="C:cytoplasm"/>
    <property type="evidence" value="ECO:0007669"/>
    <property type="project" value="UniProtKB-SubCell"/>
</dbReference>
<keyword evidence="7 9" id="KW-0408">Iron</keyword>
<dbReference type="Pfam" id="PF00351">
    <property type="entry name" value="Biopterin_H"/>
    <property type="match status" value="1"/>
</dbReference>
<evidence type="ECO:0000256" key="6">
    <source>
        <dbReference type="ARBA" id="ARBA00023002"/>
    </source>
</evidence>
<dbReference type="FunFam" id="1.10.800.10:FF:000004">
    <property type="entry name" value="Tyrosine 3-monooxygenase"/>
    <property type="match status" value="1"/>
</dbReference>
<dbReference type="GO" id="GO:0030424">
    <property type="term" value="C:axon"/>
    <property type="evidence" value="ECO:0007669"/>
    <property type="project" value="TreeGrafter"/>
</dbReference>
<reference evidence="12" key="1">
    <citation type="submission" date="2017-10" db="EMBL/GenBank/DDBJ databases">
        <title>Rapid genome shrinkage in a self-fertile nematode reveals novel sperm competition proteins.</title>
        <authorList>
            <person name="Yin D."/>
            <person name="Schwarz E.M."/>
            <person name="Thomas C.G."/>
            <person name="Felde R.L."/>
            <person name="Korf I.F."/>
            <person name="Cutter A.D."/>
            <person name="Schartner C.M."/>
            <person name="Ralston E.J."/>
            <person name="Meyer B.J."/>
            <person name="Haag E.S."/>
        </authorList>
    </citation>
    <scope>NUCLEOTIDE SEQUENCE [LARGE SCALE GENOMIC DNA]</scope>
    <source>
        <strain evidence="12">JU1422</strain>
    </source>
</reference>
<feature type="domain" description="Biopterin-dependent aromatic amino acid hydroxylase family profile" evidence="10">
    <location>
        <begin position="251"/>
        <end position="597"/>
    </location>
</feature>
<dbReference type="GO" id="GO:0005506">
    <property type="term" value="F:iron ion binding"/>
    <property type="evidence" value="ECO:0007669"/>
    <property type="project" value="InterPro"/>
</dbReference>
<organism evidence="11 12">
    <name type="scientific">Caenorhabditis nigoni</name>
    <dbReference type="NCBI Taxonomy" id="1611254"/>
    <lineage>
        <taxon>Eukaryota</taxon>
        <taxon>Metazoa</taxon>
        <taxon>Ecdysozoa</taxon>
        <taxon>Nematoda</taxon>
        <taxon>Chromadorea</taxon>
        <taxon>Rhabditida</taxon>
        <taxon>Rhabditina</taxon>
        <taxon>Rhabditomorpha</taxon>
        <taxon>Rhabditoidea</taxon>
        <taxon>Rhabditidae</taxon>
        <taxon>Peloderinae</taxon>
        <taxon>Caenorhabditis</taxon>
    </lineage>
</organism>
<evidence type="ECO:0000256" key="4">
    <source>
        <dbReference type="ARBA" id="ARBA00022490"/>
    </source>
</evidence>
<dbReference type="Gene3D" id="1.10.800.10">
    <property type="entry name" value="Aromatic amino acid hydroxylase"/>
    <property type="match status" value="1"/>
</dbReference>
<dbReference type="PANTHER" id="PTHR11473">
    <property type="entry name" value="AROMATIC AMINO ACID HYDROXYLASE"/>
    <property type="match status" value="1"/>
</dbReference>
<evidence type="ECO:0000313" key="11">
    <source>
        <dbReference type="EMBL" id="PIC49774.1"/>
    </source>
</evidence>
<proteinExistence type="inferred from homology"/>
<dbReference type="PROSITE" id="PS51410">
    <property type="entry name" value="BH4_AAA_HYDROXYL_2"/>
    <property type="match status" value="1"/>
</dbReference>
<evidence type="ECO:0000313" key="12">
    <source>
        <dbReference type="Proteomes" id="UP000230233"/>
    </source>
</evidence>
<evidence type="ECO:0000256" key="5">
    <source>
        <dbReference type="ARBA" id="ARBA00022723"/>
    </source>
</evidence>
<sequence length="602" mass="68149">MMIIGRKPMCSVYSRKEQQLSVSQDEDEEWEKEIFLGRWGGAITLFWIGYKFTTVTLTPLFQKLSSPLAKLIAAVNVARNVSINMSSLTNPTNTVMEEEENPVAAPIQRGNKNPRRYSLVHQASCETQHHIGIRRQNTIQHRKQLTDQMRGQKILQQLNDEGVEVIFAANDVSSIDFSVIVTSTDYISTFVSDILYNMKSAGVQICHVETRESKTVSGHDVLLDCRATKNQLIQAAELLTQNHVALTHFSIFSKKSVEKSQSMIWFPRHISELDQCSKCITKYEPTTDPRHPGHGDEEYIARRKFLNDQALEFKFGDEIGYVEYTEDEHATWKAVYEKLGGLHESHTCGVYRQNLKILQKEKVLTADRIPQIRDVNKFLQKKTGFELRPCSGLLSARDFLASLAFRVFQTTTYLRHHKSPHHSPEPDLIHELLGHVPMFSDPLLAQMSQDIGLMSLGASDEHIEKLATVYWFIVEFGLCKEDGKLKAIGAGLLSAYGELIHACSDAPEHKDFDPAVTAIQKYEDDDYQPLYFVADSIHDALAKLRKYASSMDRPFSVVYDPFTKSIETIQSSADLEKAFSRLSNDLSAITHAADRMKISIAA</sequence>
<comment type="similarity">
    <text evidence="3">Belongs to the biopterin-dependent aromatic amino acid hydroxylase family.</text>
</comment>
<keyword evidence="6" id="KW-0560">Oxidoreductase</keyword>
<name>A0A2G5VDC9_9PELO</name>
<dbReference type="GO" id="GO:0006585">
    <property type="term" value="P:dopamine biosynthetic process from tyrosine"/>
    <property type="evidence" value="ECO:0007669"/>
    <property type="project" value="TreeGrafter"/>
</dbReference>
<evidence type="ECO:0000256" key="1">
    <source>
        <dbReference type="ARBA" id="ARBA00001954"/>
    </source>
</evidence>
<keyword evidence="5 9" id="KW-0479">Metal-binding</keyword>
<evidence type="ECO:0000256" key="7">
    <source>
        <dbReference type="ARBA" id="ARBA00023004"/>
    </source>
</evidence>
<evidence type="ECO:0000256" key="8">
    <source>
        <dbReference type="ARBA" id="ARBA00023033"/>
    </source>
</evidence>
<keyword evidence="8" id="KW-0503">Monooxygenase</keyword>
<dbReference type="STRING" id="1611254.A0A2G5VDC9"/>
<dbReference type="AlphaFoldDB" id="A0A2G5VDC9"/>
<evidence type="ECO:0000256" key="9">
    <source>
        <dbReference type="PIRSR" id="PIRSR601273-2"/>
    </source>
</evidence>